<feature type="active site" description="Glycyl thioester intermediate" evidence="6">
    <location>
        <position position="95"/>
    </location>
</feature>
<dbReference type="SUPFAM" id="SSF54495">
    <property type="entry name" value="UBC-like"/>
    <property type="match status" value="1"/>
</dbReference>
<feature type="compositionally biased region" description="Low complexity" evidence="8">
    <location>
        <begin position="208"/>
        <end position="226"/>
    </location>
</feature>
<dbReference type="InterPro" id="IPR016135">
    <property type="entry name" value="UBQ-conjugating_enzyme/RWD"/>
</dbReference>
<reference evidence="10" key="1">
    <citation type="submission" date="2020-10" db="EMBL/GenBank/DDBJ databases">
        <title>Unveiling of a novel bifunctional photoreceptor, Dualchrome1, isolated from a cosmopolitan green alga.</title>
        <authorList>
            <person name="Suzuki S."/>
            <person name="Kawachi M."/>
        </authorList>
    </citation>
    <scope>NUCLEOTIDE SEQUENCE</scope>
    <source>
        <strain evidence="10">NIES 2893</strain>
    </source>
</reference>
<evidence type="ECO:0000256" key="2">
    <source>
        <dbReference type="ARBA" id="ARBA00022679"/>
    </source>
</evidence>
<keyword evidence="4 7" id="KW-0833">Ubl conjugation pathway</keyword>
<dbReference type="CDD" id="cd23805">
    <property type="entry name" value="UBCc_UBE2T"/>
    <property type="match status" value="1"/>
</dbReference>
<feature type="compositionally biased region" description="Basic and acidic residues" evidence="8">
    <location>
        <begin position="178"/>
        <end position="187"/>
    </location>
</feature>
<organism evidence="10 11">
    <name type="scientific">Pycnococcus provasolii</name>
    <dbReference type="NCBI Taxonomy" id="41880"/>
    <lineage>
        <taxon>Eukaryota</taxon>
        <taxon>Viridiplantae</taxon>
        <taxon>Chlorophyta</taxon>
        <taxon>Pseudoscourfieldiophyceae</taxon>
        <taxon>Pseudoscourfieldiales</taxon>
        <taxon>Pycnococcaceae</taxon>
        <taxon>Pycnococcus</taxon>
    </lineage>
</organism>
<keyword evidence="2" id="KW-0808">Transferase</keyword>
<dbReference type="PROSITE" id="PS00183">
    <property type="entry name" value="UBC_1"/>
    <property type="match status" value="1"/>
</dbReference>
<proteinExistence type="inferred from homology"/>
<evidence type="ECO:0000259" key="9">
    <source>
        <dbReference type="PROSITE" id="PS50127"/>
    </source>
</evidence>
<evidence type="ECO:0000256" key="4">
    <source>
        <dbReference type="ARBA" id="ARBA00022786"/>
    </source>
</evidence>
<dbReference type="SMART" id="SM00212">
    <property type="entry name" value="UBCc"/>
    <property type="match status" value="1"/>
</dbReference>
<name>A0A830HJ42_9CHLO</name>
<keyword evidence="11" id="KW-1185">Reference proteome</keyword>
<dbReference type="OrthoDB" id="10069349at2759"/>
<dbReference type="Proteomes" id="UP000660262">
    <property type="component" value="Unassembled WGS sequence"/>
</dbReference>
<dbReference type="AlphaFoldDB" id="A0A830HJ42"/>
<dbReference type="InterPro" id="IPR023313">
    <property type="entry name" value="UBQ-conjugating_AS"/>
</dbReference>
<dbReference type="EMBL" id="BNJQ01000014">
    <property type="protein sequence ID" value="GHP06765.1"/>
    <property type="molecule type" value="Genomic_DNA"/>
</dbReference>
<feature type="region of interest" description="Disordered" evidence="8">
    <location>
        <begin position="168"/>
        <end position="267"/>
    </location>
</feature>
<evidence type="ECO:0000313" key="11">
    <source>
        <dbReference type="Proteomes" id="UP000660262"/>
    </source>
</evidence>
<keyword evidence="5 7" id="KW-0067">ATP-binding</keyword>
<dbReference type="InterPro" id="IPR000608">
    <property type="entry name" value="UBC"/>
</dbReference>
<dbReference type="InterPro" id="IPR050113">
    <property type="entry name" value="Ub_conjugating_enzyme"/>
</dbReference>
<protein>
    <recommendedName>
        <fullName evidence="1">E2 ubiquitin-conjugating enzyme</fullName>
        <ecNumber evidence="1">2.3.2.23</ecNumber>
    </recommendedName>
</protein>
<dbReference type="Pfam" id="PF00179">
    <property type="entry name" value="UQ_con"/>
    <property type="match status" value="1"/>
</dbReference>
<evidence type="ECO:0000256" key="1">
    <source>
        <dbReference type="ARBA" id="ARBA00012486"/>
    </source>
</evidence>
<feature type="domain" description="UBC core" evidence="9">
    <location>
        <begin position="10"/>
        <end position="161"/>
    </location>
</feature>
<dbReference type="GO" id="GO:0005524">
    <property type="term" value="F:ATP binding"/>
    <property type="evidence" value="ECO:0007669"/>
    <property type="project" value="UniProtKB-UniRule"/>
</dbReference>
<dbReference type="FunFam" id="3.10.110.10:FF:000060">
    <property type="entry name" value="Ubiquitin conjugating enzyme (UbcB)"/>
    <property type="match status" value="1"/>
</dbReference>
<sequence length="267" mass="29089">MASSSSSSSVLMSRLTREYHQLLLSPTEGISAYPRSDDNLTSWQAVLLGPSDTPYAGGRFHINIAIPNRYPFEPPTVRFETRVYHPNVDSAGLICLDVLHLPPKGSWKPSWNIGSVLTAVQLLLSHANPDDGLMAEASELYLRDRAAFDALAREWTQRYAIGNTSAKLDGPAAATERLASDDRKEDGGSPTAKRARLDTTAHNGGGTDAVVAAAATPAAAGGTAATKDAKDESPPKLVEQKHEHKQEQQEQQEQEEEEEEEEEGWWD</sequence>
<dbReference type="EC" id="2.3.2.23" evidence="1"/>
<dbReference type="Gene3D" id="3.10.110.10">
    <property type="entry name" value="Ubiquitin Conjugating Enzyme"/>
    <property type="match status" value="1"/>
</dbReference>
<evidence type="ECO:0000313" key="10">
    <source>
        <dbReference type="EMBL" id="GHP06765.1"/>
    </source>
</evidence>
<feature type="compositionally biased region" description="Basic and acidic residues" evidence="8">
    <location>
        <begin position="227"/>
        <end position="248"/>
    </location>
</feature>
<evidence type="ECO:0000256" key="3">
    <source>
        <dbReference type="ARBA" id="ARBA00022741"/>
    </source>
</evidence>
<dbReference type="PROSITE" id="PS50127">
    <property type="entry name" value="UBC_2"/>
    <property type="match status" value="1"/>
</dbReference>
<dbReference type="PANTHER" id="PTHR24067">
    <property type="entry name" value="UBIQUITIN-CONJUGATING ENZYME E2"/>
    <property type="match status" value="1"/>
</dbReference>
<gene>
    <name evidence="10" type="ORF">PPROV_000550900</name>
</gene>
<feature type="compositionally biased region" description="Acidic residues" evidence="8">
    <location>
        <begin position="250"/>
        <end position="267"/>
    </location>
</feature>
<keyword evidence="3 7" id="KW-0547">Nucleotide-binding</keyword>
<evidence type="ECO:0000256" key="7">
    <source>
        <dbReference type="RuleBase" id="RU362109"/>
    </source>
</evidence>
<evidence type="ECO:0000256" key="5">
    <source>
        <dbReference type="ARBA" id="ARBA00022840"/>
    </source>
</evidence>
<evidence type="ECO:0000256" key="6">
    <source>
        <dbReference type="PROSITE-ProRule" id="PRU10133"/>
    </source>
</evidence>
<comment type="similarity">
    <text evidence="7">Belongs to the ubiquitin-conjugating enzyme family.</text>
</comment>
<comment type="caution">
    <text evidence="10">The sequence shown here is derived from an EMBL/GenBank/DDBJ whole genome shotgun (WGS) entry which is preliminary data.</text>
</comment>
<accession>A0A830HJ42</accession>
<evidence type="ECO:0000256" key="8">
    <source>
        <dbReference type="SAM" id="MobiDB-lite"/>
    </source>
</evidence>
<dbReference type="GO" id="GO:0061631">
    <property type="term" value="F:ubiquitin conjugating enzyme activity"/>
    <property type="evidence" value="ECO:0007669"/>
    <property type="project" value="UniProtKB-EC"/>
</dbReference>